<dbReference type="EMBL" id="JACXIY010000003">
    <property type="protein sequence ID" value="MBD2867622.1"/>
    <property type="molecule type" value="Genomic_DNA"/>
</dbReference>
<dbReference type="InterPro" id="IPR013324">
    <property type="entry name" value="RNA_pol_sigma_r3/r4-like"/>
</dbReference>
<dbReference type="SUPFAM" id="SSF88946">
    <property type="entry name" value="Sigma2 domain of RNA polymerase sigma factors"/>
    <property type="match status" value="1"/>
</dbReference>
<evidence type="ECO:0000313" key="9">
    <source>
        <dbReference type="Proteomes" id="UP000632125"/>
    </source>
</evidence>
<dbReference type="AlphaFoldDB" id="A0A927CJ23"/>
<dbReference type="PANTHER" id="PTHR43133:SF62">
    <property type="entry name" value="RNA POLYMERASE SIGMA FACTOR SIGZ"/>
    <property type="match status" value="1"/>
</dbReference>
<keyword evidence="9" id="KW-1185">Reference proteome</keyword>
<gene>
    <name evidence="8" type="ORF">IDH41_03460</name>
</gene>
<sequence>MNPKDDKMSEALREMCEGSVEAFDRFYAHYAPFIMQIALRTLGDTMEAEDVCHDVMLEALRRGTGYDPSRGSLEAWLAVMTKSRCLDRLRRSKRVVQTGETERNFANACAAPAEEDAVALLEKEALRSALLSLPDEQRRAVIGNYFDARTQRELSDRWSVPLGTVKSWIRYGIRNMRKQLEKHGWNRQEEDGAKEVNG</sequence>
<proteinExistence type="inferred from homology"/>
<accession>A0A927CJ23</accession>
<dbReference type="SUPFAM" id="SSF88659">
    <property type="entry name" value="Sigma3 and sigma4 domains of RNA polymerase sigma factors"/>
    <property type="match status" value="1"/>
</dbReference>
<feature type="domain" description="RNA polymerase sigma-70 region 2" evidence="6">
    <location>
        <begin position="26"/>
        <end position="94"/>
    </location>
</feature>
<comment type="caution">
    <text evidence="8">The sequence shown here is derived from an EMBL/GenBank/DDBJ whole genome shotgun (WGS) entry which is preliminary data.</text>
</comment>
<evidence type="ECO:0000256" key="2">
    <source>
        <dbReference type="ARBA" id="ARBA00023015"/>
    </source>
</evidence>
<evidence type="ECO:0000259" key="6">
    <source>
        <dbReference type="Pfam" id="PF04542"/>
    </source>
</evidence>
<dbReference type="GO" id="GO:0006352">
    <property type="term" value="P:DNA-templated transcription initiation"/>
    <property type="evidence" value="ECO:0007669"/>
    <property type="project" value="InterPro"/>
</dbReference>
<dbReference type="NCBIfam" id="TIGR02937">
    <property type="entry name" value="sigma70-ECF"/>
    <property type="match status" value="1"/>
</dbReference>
<evidence type="ECO:0000256" key="3">
    <source>
        <dbReference type="ARBA" id="ARBA00023082"/>
    </source>
</evidence>
<dbReference type="RefSeq" id="WP_190858325.1">
    <property type="nucleotide sequence ID" value="NZ_JACXIY010000003.1"/>
</dbReference>
<dbReference type="InterPro" id="IPR036388">
    <property type="entry name" value="WH-like_DNA-bd_sf"/>
</dbReference>
<dbReference type="InterPro" id="IPR039425">
    <property type="entry name" value="RNA_pol_sigma-70-like"/>
</dbReference>
<dbReference type="Pfam" id="PF04542">
    <property type="entry name" value="Sigma70_r2"/>
    <property type="match status" value="1"/>
</dbReference>
<keyword evidence="4" id="KW-0238">DNA-binding</keyword>
<dbReference type="Pfam" id="PF04545">
    <property type="entry name" value="Sigma70_r4"/>
    <property type="match status" value="1"/>
</dbReference>
<dbReference type="GO" id="GO:0016987">
    <property type="term" value="F:sigma factor activity"/>
    <property type="evidence" value="ECO:0007669"/>
    <property type="project" value="UniProtKB-KW"/>
</dbReference>
<name>A0A927CJ23_9BACL</name>
<dbReference type="Gene3D" id="1.10.1740.10">
    <property type="match status" value="1"/>
</dbReference>
<evidence type="ECO:0000256" key="4">
    <source>
        <dbReference type="ARBA" id="ARBA00023125"/>
    </source>
</evidence>
<dbReference type="InterPro" id="IPR013325">
    <property type="entry name" value="RNA_pol_sigma_r2"/>
</dbReference>
<evidence type="ECO:0000313" key="8">
    <source>
        <dbReference type="EMBL" id="MBD2867622.1"/>
    </source>
</evidence>
<dbReference type="GO" id="GO:0003677">
    <property type="term" value="F:DNA binding"/>
    <property type="evidence" value="ECO:0007669"/>
    <property type="project" value="UniProtKB-KW"/>
</dbReference>
<dbReference type="PANTHER" id="PTHR43133">
    <property type="entry name" value="RNA POLYMERASE ECF-TYPE SIGMA FACTO"/>
    <property type="match status" value="1"/>
</dbReference>
<dbReference type="InterPro" id="IPR007627">
    <property type="entry name" value="RNA_pol_sigma70_r2"/>
</dbReference>
<feature type="domain" description="RNA polymerase sigma-70 region 4" evidence="7">
    <location>
        <begin position="129"/>
        <end position="178"/>
    </location>
</feature>
<comment type="similarity">
    <text evidence="1">Belongs to the sigma-70 factor family. ECF subfamily.</text>
</comment>
<dbReference type="Gene3D" id="1.10.10.10">
    <property type="entry name" value="Winged helix-like DNA-binding domain superfamily/Winged helix DNA-binding domain"/>
    <property type="match status" value="1"/>
</dbReference>
<keyword evidence="5" id="KW-0804">Transcription</keyword>
<keyword evidence="2" id="KW-0805">Transcription regulation</keyword>
<evidence type="ECO:0000256" key="5">
    <source>
        <dbReference type="ARBA" id="ARBA00023163"/>
    </source>
</evidence>
<protein>
    <submittedName>
        <fullName evidence="8">Sigma-70 family RNA polymerase sigma factor</fullName>
    </submittedName>
</protein>
<evidence type="ECO:0000259" key="7">
    <source>
        <dbReference type="Pfam" id="PF04545"/>
    </source>
</evidence>
<dbReference type="InterPro" id="IPR014284">
    <property type="entry name" value="RNA_pol_sigma-70_dom"/>
</dbReference>
<reference evidence="8" key="1">
    <citation type="submission" date="2020-09" db="EMBL/GenBank/DDBJ databases">
        <title>A novel bacterium of genus Paenibacillus, isolated from South China Sea.</title>
        <authorList>
            <person name="Huang H."/>
            <person name="Mo K."/>
            <person name="Hu Y."/>
        </authorList>
    </citation>
    <scope>NUCLEOTIDE SEQUENCE</scope>
    <source>
        <strain evidence="8">IB182493</strain>
    </source>
</reference>
<organism evidence="8 9">
    <name type="scientific">Paenibacillus arenilitoris</name>
    <dbReference type="NCBI Taxonomy" id="2772299"/>
    <lineage>
        <taxon>Bacteria</taxon>
        <taxon>Bacillati</taxon>
        <taxon>Bacillota</taxon>
        <taxon>Bacilli</taxon>
        <taxon>Bacillales</taxon>
        <taxon>Paenibacillaceae</taxon>
        <taxon>Paenibacillus</taxon>
    </lineage>
</organism>
<dbReference type="InterPro" id="IPR007630">
    <property type="entry name" value="RNA_pol_sigma70_r4"/>
</dbReference>
<dbReference type="Proteomes" id="UP000632125">
    <property type="component" value="Unassembled WGS sequence"/>
</dbReference>
<keyword evidence="3" id="KW-0731">Sigma factor</keyword>
<evidence type="ECO:0000256" key="1">
    <source>
        <dbReference type="ARBA" id="ARBA00010641"/>
    </source>
</evidence>